<comment type="caution">
    <text evidence="2">The sequence shown here is derived from an EMBL/GenBank/DDBJ whole genome shotgun (WGS) entry which is preliminary data.</text>
</comment>
<dbReference type="EMBL" id="QEAN01000235">
    <property type="protein sequence ID" value="TPX42357.1"/>
    <property type="molecule type" value="Genomic_DNA"/>
</dbReference>
<keyword evidence="3" id="KW-1185">Reference proteome</keyword>
<dbReference type="Proteomes" id="UP000317494">
    <property type="component" value="Unassembled WGS sequence"/>
</dbReference>
<name>A0A507CT69_9FUNG</name>
<reference evidence="2 3" key="1">
    <citation type="journal article" date="2019" name="Sci. Rep.">
        <title>Comparative genomics of chytrid fungi reveal insights into the obligate biotrophic and pathogenic lifestyle of Synchytrium endobioticum.</title>
        <authorList>
            <person name="van de Vossenberg B.T.L.H."/>
            <person name="Warris S."/>
            <person name="Nguyen H.D.T."/>
            <person name="van Gent-Pelzer M.P.E."/>
            <person name="Joly D.L."/>
            <person name="van de Geest H.C."/>
            <person name="Bonants P.J.M."/>
            <person name="Smith D.S."/>
            <person name="Levesque C.A."/>
            <person name="van der Lee T.A.J."/>
        </authorList>
    </citation>
    <scope>NUCLEOTIDE SEQUENCE [LARGE SCALE GENOMIC DNA]</scope>
    <source>
        <strain evidence="2 3">MB42</strain>
    </source>
</reference>
<keyword evidence="1" id="KW-1133">Transmembrane helix</keyword>
<evidence type="ECO:0000256" key="1">
    <source>
        <dbReference type="SAM" id="Phobius"/>
    </source>
</evidence>
<proteinExistence type="predicted"/>
<accession>A0A507CT69</accession>
<evidence type="ECO:0000313" key="2">
    <source>
        <dbReference type="EMBL" id="TPX42357.1"/>
    </source>
</evidence>
<dbReference type="AlphaFoldDB" id="A0A507CT69"/>
<evidence type="ECO:0000313" key="3">
    <source>
        <dbReference type="Proteomes" id="UP000317494"/>
    </source>
</evidence>
<keyword evidence="1" id="KW-0812">Transmembrane</keyword>
<gene>
    <name evidence="2" type="ORF">SeMB42_g05168</name>
</gene>
<sequence length="650" mass="73995">MLRRWLNKLRASGPRIPVHRGQLPENTARSPTIKSAIDIIVRSEKLIRFQKAHCCVARGVKMVKPSKIITALYVVAVIPVFTLVQAAPAQDEAATHQLMRRMRRRTSDLASHRYRNIVAPFRKPPALVSDHIEEIVSKTIPENSPYTRDQLFETPNIFSTSEIQIRFSREYHALVFEKLKTLFMKLQWLIGDAKYEGRRQKIEEGLALVWTALKDHYGLEGKCRVLKYNAQLSELKLPYYDKTRPGARGPPIAFDGDRLREYIQKITNLQQTSKNQIDALLCTSNLDAKFYAAEYRFILNANKSWLRRLESTSQWQAPWDYKALQELALEDRRWLPLCLAHERLIITRARNDITQLELYMAQYPQDHIKVSIRLSEFANFIEGHKGKINDYKTSLRGLDALERNCVNDEVSPSAPFPPSLQLLEWSSNPQQRSCTDDVHLLDEAVRYDSDDRHLQILGMPMESTSGTPTGAGTMPGPVSISPNFPMIGTHLTYGSSTHQHVSTINDVELESPLNPHRNTCDDMIFYGSNARTYRHHDLLQAVVDNIPGVANDMSCAATELCFDLGHIVELDNVEGCWNPPFDSHCETAVGSSVYDDIGFIDKSNMNLDRDGLRTQHDASFTDHQTTCTFTSADNSASHKRLKLNDGHIKR</sequence>
<keyword evidence="1" id="KW-0472">Membrane</keyword>
<protein>
    <submittedName>
        <fullName evidence="2">Uncharacterized protein</fullName>
    </submittedName>
</protein>
<organism evidence="2 3">
    <name type="scientific">Synchytrium endobioticum</name>
    <dbReference type="NCBI Taxonomy" id="286115"/>
    <lineage>
        <taxon>Eukaryota</taxon>
        <taxon>Fungi</taxon>
        <taxon>Fungi incertae sedis</taxon>
        <taxon>Chytridiomycota</taxon>
        <taxon>Chytridiomycota incertae sedis</taxon>
        <taxon>Chytridiomycetes</taxon>
        <taxon>Synchytriales</taxon>
        <taxon>Synchytriaceae</taxon>
        <taxon>Synchytrium</taxon>
    </lineage>
</organism>
<feature type="transmembrane region" description="Helical" evidence="1">
    <location>
        <begin position="68"/>
        <end position="87"/>
    </location>
</feature>
<dbReference type="VEuPathDB" id="FungiDB:SeMB42_g05168"/>